<evidence type="ECO:0000256" key="6">
    <source>
        <dbReference type="ARBA" id="ARBA00023136"/>
    </source>
</evidence>
<organism evidence="13 14">
    <name type="scientific">Vombatus ursinus</name>
    <name type="common">Common wombat</name>
    <dbReference type="NCBI Taxonomy" id="29139"/>
    <lineage>
        <taxon>Eukaryota</taxon>
        <taxon>Metazoa</taxon>
        <taxon>Chordata</taxon>
        <taxon>Craniata</taxon>
        <taxon>Vertebrata</taxon>
        <taxon>Euteleostomi</taxon>
        <taxon>Mammalia</taxon>
        <taxon>Metatheria</taxon>
        <taxon>Diprotodontia</taxon>
        <taxon>Vombatidae</taxon>
        <taxon>Vombatus</taxon>
    </lineage>
</organism>
<keyword evidence="7" id="KW-0675">Receptor</keyword>
<dbReference type="Gene3D" id="3.40.50.11530">
    <property type="match status" value="1"/>
</dbReference>
<evidence type="ECO:0000256" key="4">
    <source>
        <dbReference type="ARBA" id="ARBA00022729"/>
    </source>
</evidence>
<evidence type="ECO:0000256" key="3">
    <source>
        <dbReference type="ARBA" id="ARBA00022692"/>
    </source>
</evidence>
<evidence type="ECO:0000256" key="11">
    <source>
        <dbReference type="SAM" id="Phobius"/>
    </source>
</evidence>
<dbReference type="InterPro" id="IPR027841">
    <property type="entry name" value="IL-17_rcpt_C/E_N"/>
</dbReference>
<dbReference type="PROSITE" id="PS51534">
    <property type="entry name" value="SEFIR"/>
    <property type="match status" value="1"/>
</dbReference>
<dbReference type="GeneTree" id="ENSGT00940000161421"/>
<dbReference type="FunFam" id="3.40.50.11530:FF:000006">
    <property type="entry name" value="interleukin-17 receptor E isoform X2"/>
    <property type="match status" value="1"/>
</dbReference>
<dbReference type="GO" id="GO:0005886">
    <property type="term" value="C:plasma membrane"/>
    <property type="evidence" value="ECO:0007669"/>
    <property type="project" value="UniProtKB-SubCell"/>
</dbReference>
<evidence type="ECO:0000256" key="1">
    <source>
        <dbReference type="ARBA" id="ARBA00004251"/>
    </source>
</evidence>
<feature type="transmembrane region" description="Helical" evidence="11">
    <location>
        <begin position="357"/>
        <end position="377"/>
    </location>
</feature>
<evidence type="ECO:0000313" key="14">
    <source>
        <dbReference type="Proteomes" id="UP000314987"/>
    </source>
</evidence>
<keyword evidence="6 11" id="KW-0472">Membrane</keyword>
<dbReference type="GO" id="GO:0006954">
    <property type="term" value="P:inflammatory response"/>
    <property type="evidence" value="ECO:0007669"/>
    <property type="project" value="UniProtKB-KW"/>
</dbReference>
<dbReference type="Ensembl" id="ENSVURT00010016408.1">
    <property type="protein sequence ID" value="ENSVURP00010014419.1"/>
    <property type="gene ID" value="ENSVURG00010011073.1"/>
</dbReference>
<dbReference type="Pfam" id="PF15037">
    <property type="entry name" value="IL17_R_N"/>
    <property type="match status" value="1"/>
</dbReference>
<dbReference type="AlphaFoldDB" id="A0A4X2KQF3"/>
<proteinExistence type="predicted"/>
<evidence type="ECO:0000256" key="8">
    <source>
        <dbReference type="ARBA" id="ARBA00023180"/>
    </source>
</evidence>
<keyword evidence="4" id="KW-0732">Signal</keyword>
<dbReference type="Proteomes" id="UP000314987">
    <property type="component" value="Unassembled WGS sequence"/>
</dbReference>
<accession>A0A4X2KQF3</accession>
<keyword evidence="14" id="KW-1185">Reference proteome</keyword>
<dbReference type="Pfam" id="PF08357">
    <property type="entry name" value="SEFIR"/>
    <property type="match status" value="1"/>
</dbReference>
<keyword evidence="3 11" id="KW-0812">Transmembrane</keyword>
<dbReference type="InterPro" id="IPR039465">
    <property type="entry name" value="IL-17_rcpt-like"/>
</dbReference>
<name>A0A4X2KQF3_VOMUR</name>
<keyword evidence="9" id="KW-0395">Inflammatory response</keyword>
<reference evidence="13" key="2">
    <citation type="submission" date="2025-08" db="UniProtKB">
        <authorList>
            <consortium name="Ensembl"/>
        </authorList>
    </citation>
    <scope>IDENTIFICATION</scope>
</reference>
<dbReference type="GO" id="GO:0030368">
    <property type="term" value="F:interleukin-17 receptor activity"/>
    <property type="evidence" value="ECO:0007669"/>
    <property type="project" value="InterPro"/>
</dbReference>
<sequence length="606" mass="68169">MQPCSQCANLSEAHGDPAARGSPRWLFASSHQPLWLFWQQVLSRELVGAPLFSAFPHGLRKPWLHFLMWKSHKSPKFQLCMRLRMPTAAQWKWLCDCCLARQGHHVAVSFPAVPSSGLRLKRTQFSPPEIADGIWQLPGSQRRRGPEFSFELLLGERAVQVTAPLGPDISVRLCHQWVLECEELSSPFHKQETVSGGHTVQLPYEFLLPCLCIEAAYLHQDSVRRKRCPLKDQPEVYSMDFWRSVQFTDHSDQDQMAMILTLRCPVKLKASLCQKQSWHSPCEDLPNATVSASEGWYVLEKVDLHPHLCFKPNGSGPVKSDLIIPLQSFGGCVLVWRSDVQYSQKRLLCPDVSHRHLGLLALGLLMGAALLVTILALNYQGLQKLLTGPGRPRPVLLLYSADSEAHRRLVGALAELLRVALGGGGDVILDLWEGERVARLGPLPWLCGVQARVAQERGTVLLLWSRTSSQLYRRWRAGAGPRCDQDPQDLFRAALSCYLHPGPGTAGGARPPLLAFFSKLCAKGDIPRSLRTLPRFRLLGDLPQLLRALGAEDARRAPRWLGLWPRPRPPPSERADWRCYLRNRLELCQRLEREAAQVELLSSDRG</sequence>
<keyword evidence="5 11" id="KW-1133">Transmembrane helix</keyword>
<protein>
    <recommendedName>
        <fullName evidence="10">Interleukin-17 receptor E</fullName>
    </recommendedName>
</protein>
<comment type="subcellular location">
    <subcellularLocation>
        <location evidence="1">Cell membrane</location>
        <topology evidence="1">Single-pass type I membrane protein</topology>
    </subcellularLocation>
</comment>
<reference evidence="13" key="3">
    <citation type="submission" date="2025-09" db="UniProtKB">
        <authorList>
            <consortium name="Ensembl"/>
        </authorList>
    </citation>
    <scope>IDENTIFICATION</scope>
</reference>
<dbReference type="PANTHER" id="PTHR15583:SF5">
    <property type="entry name" value="INTERLEUKIN-17 RECEPTOR E"/>
    <property type="match status" value="1"/>
</dbReference>
<evidence type="ECO:0000256" key="5">
    <source>
        <dbReference type="ARBA" id="ARBA00022989"/>
    </source>
</evidence>
<evidence type="ECO:0000256" key="7">
    <source>
        <dbReference type="ARBA" id="ARBA00023170"/>
    </source>
</evidence>
<dbReference type="InterPro" id="IPR013568">
    <property type="entry name" value="SEFIR_dom"/>
</dbReference>
<keyword evidence="8" id="KW-0325">Glycoprotein</keyword>
<feature type="domain" description="SEFIR" evidence="12">
    <location>
        <begin position="392"/>
        <end position="547"/>
    </location>
</feature>
<evidence type="ECO:0000256" key="9">
    <source>
        <dbReference type="ARBA" id="ARBA00023198"/>
    </source>
</evidence>
<keyword evidence="2" id="KW-1003">Cell membrane</keyword>
<evidence type="ECO:0000313" key="13">
    <source>
        <dbReference type="Ensembl" id="ENSVURP00010014419.1"/>
    </source>
</evidence>
<evidence type="ECO:0000256" key="10">
    <source>
        <dbReference type="ARBA" id="ARBA00069303"/>
    </source>
</evidence>
<gene>
    <name evidence="13" type="primary">IL17RE</name>
</gene>
<reference evidence="14" key="1">
    <citation type="submission" date="2018-12" db="EMBL/GenBank/DDBJ databases">
        <authorList>
            <person name="Yazar S."/>
        </authorList>
    </citation>
    <scope>NUCLEOTIDE SEQUENCE [LARGE SCALE GENOMIC DNA]</scope>
</reference>
<dbReference type="PANTHER" id="PTHR15583">
    <property type="entry name" value="INTERLEUKIN-17 RECEPTOR"/>
    <property type="match status" value="1"/>
</dbReference>
<evidence type="ECO:0000259" key="12">
    <source>
        <dbReference type="PROSITE" id="PS51534"/>
    </source>
</evidence>
<evidence type="ECO:0000256" key="2">
    <source>
        <dbReference type="ARBA" id="ARBA00022475"/>
    </source>
</evidence>